<gene>
    <name evidence="3" type="ORF">PVK06_029121</name>
</gene>
<evidence type="ECO:0000256" key="1">
    <source>
        <dbReference type="ARBA" id="ARBA00008690"/>
    </source>
</evidence>
<evidence type="ECO:0000313" key="4">
    <source>
        <dbReference type="Proteomes" id="UP001358586"/>
    </source>
</evidence>
<comment type="similarity">
    <text evidence="1">Belongs to the fantastic four family.</text>
</comment>
<organism evidence="3 4">
    <name type="scientific">Gossypium arboreum</name>
    <name type="common">Tree cotton</name>
    <name type="synonym">Gossypium nanking</name>
    <dbReference type="NCBI Taxonomy" id="29729"/>
    <lineage>
        <taxon>Eukaryota</taxon>
        <taxon>Viridiplantae</taxon>
        <taxon>Streptophyta</taxon>
        <taxon>Embryophyta</taxon>
        <taxon>Tracheophyta</taxon>
        <taxon>Spermatophyta</taxon>
        <taxon>Magnoliopsida</taxon>
        <taxon>eudicotyledons</taxon>
        <taxon>Gunneridae</taxon>
        <taxon>Pentapetalae</taxon>
        <taxon>rosids</taxon>
        <taxon>malvids</taxon>
        <taxon>Malvales</taxon>
        <taxon>Malvaceae</taxon>
        <taxon>Malvoideae</taxon>
        <taxon>Gossypium</taxon>
    </lineage>
</organism>
<comment type="caution">
    <text evidence="3">The sequence shown here is derived from an EMBL/GenBank/DDBJ whole genome shotgun (WGS) entry which is preliminary data.</text>
</comment>
<feature type="domain" description="FAF" evidence="2">
    <location>
        <begin position="178"/>
        <end position="230"/>
    </location>
</feature>
<dbReference type="InterPro" id="IPR021410">
    <property type="entry name" value="FAF"/>
</dbReference>
<keyword evidence="4" id="KW-1185">Reference proteome</keyword>
<name>A0ABR0P5S5_GOSAR</name>
<sequence>MAIWCHRILGNRPSSNNVGPDICGWCWSDQGLSQQKMLTVPLKHVFCSEYKRVTRIQIGHQNLQGTRPSDLQNLVELERLEPPPPPPLPPPSLKMKDPGGIGFIEDLGGGVDGLMSCTESIGLESCEERRILVDDDDDDNDHHYHQQMVEFCERERDRWRKKRSNEKMRIERNYSKLFPPPLSSLNENGQPCFYLKPVRKDGRLELTEVKIPRPDILHAVRENGRLRLHLLRSHNDQDISSKINEEKEEKVEESWKHRVTEDGLKRCQEQVMSHHQDHHHNHGWRQPCVTTR</sequence>
<dbReference type="Pfam" id="PF11250">
    <property type="entry name" value="FAF"/>
    <property type="match status" value="1"/>
</dbReference>
<evidence type="ECO:0000259" key="2">
    <source>
        <dbReference type="Pfam" id="PF11250"/>
    </source>
</evidence>
<evidence type="ECO:0000313" key="3">
    <source>
        <dbReference type="EMBL" id="KAK5813670.1"/>
    </source>
</evidence>
<accession>A0ABR0P5S5</accession>
<dbReference type="PANTHER" id="PTHR33155:SF27">
    <property type="entry name" value="FANTASTIC FOUR-LIKE PROTEIN (DUF3049)"/>
    <property type="match status" value="1"/>
</dbReference>
<proteinExistence type="inferred from homology"/>
<dbReference type="InterPro" id="IPR046431">
    <property type="entry name" value="FAF_dom"/>
</dbReference>
<dbReference type="EMBL" id="JARKNE010000008">
    <property type="protein sequence ID" value="KAK5813670.1"/>
    <property type="molecule type" value="Genomic_DNA"/>
</dbReference>
<dbReference type="Proteomes" id="UP001358586">
    <property type="component" value="Chromosome 8"/>
</dbReference>
<dbReference type="PANTHER" id="PTHR33155">
    <property type="entry name" value="FANTASTIC FOUR-LIKE PROTEIN (DUF3049)"/>
    <property type="match status" value="1"/>
</dbReference>
<protein>
    <recommendedName>
        <fullName evidence="2">FAF domain-containing protein</fullName>
    </recommendedName>
</protein>
<reference evidence="3 4" key="1">
    <citation type="submission" date="2023-03" db="EMBL/GenBank/DDBJ databases">
        <title>WGS of Gossypium arboreum.</title>
        <authorList>
            <person name="Yu D."/>
        </authorList>
    </citation>
    <scope>NUCLEOTIDE SEQUENCE [LARGE SCALE GENOMIC DNA]</scope>
    <source>
        <tissue evidence="3">Leaf</tissue>
    </source>
</reference>